<protein>
    <submittedName>
        <fullName evidence="1">Uncharacterized protein</fullName>
    </submittedName>
</protein>
<keyword evidence="2" id="KW-1185">Reference proteome</keyword>
<dbReference type="Proteomes" id="UP000828941">
    <property type="component" value="Chromosome 7"/>
</dbReference>
<gene>
    <name evidence="1" type="ORF">L6164_018530</name>
</gene>
<reference evidence="1 2" key="1">
    <citation type="journal article" date="2022" name="DNA Res.">
        <title>Chromosomal-level genome assembly of the orchid tree Bauhinia variegata (Leguminosae; Cercidoideae) supports the allotetraploid origin hypothesis of Bauhinia.</title>
        <authorList>
            <person name="Zhong Y."/>
            <person name="Chen Y."/>
            <person name="Zheng D."/>
            <person name="Pang J."/>
            <person name="Liu Y."/>
            <person name="Luo S."/>
            <person name="Meng S."/>
            <person name="Qian L."/>
            <person name="Wei D."/>
            <person name="Dai S."/>
            <person name="Zhou R."/>
        </authorList>
    </citation>
    <scope>NUCLEOTIDE SEQUENCE [LARGE SCALE GENOMIC DNA]</scope>
    <source>
        <strain evidence="1">BV-YZ2020</strain>
    </source>
</reference>
<comment type="caution">
    <text evidence="1">The sequence shown here is derived from an EMBL/GenBank/DDBJ whole genome shotgun (WGS) entry which is preliminary data.</text>
</comment>
<sequence>MGSRRLLSSLLRSSIVRTSSEFRVSNWTCRFSSSDHSCHFSPVTPKILPQTLAFTRFESNNGLASILGVSRLGSFQLAATVPSFTGRFMSTQTNSEESPSQDGSSSASNVPSRIKFKRLDKTARHIMQILDKEAVEEVRVKRDIPDIRPGYIVQLKVEVPENKRRVSILKGIVIARRNAGLNTTFRIRRLVAGVGVESLFPLYSPNIKEIKVLDKKKGGQDLYVKVAASDLDNVEIKGQSSKKKLLGIIVVCGVLVIGMLILGLFFCMRKERRNKGLIIMLQNEVDRNRQRKEEMDLPTFDFRTITNATDNFSSDNKLGEGGFGPVYKGKLMDGQDIAVKRLSQNSGQGLSELKNEVIIIAKLQHQIVSGKKNRGFSDPDHQLNLLGHAWRLWVEEKPLELIDGSLEGQDLYVRVAASDKDYIKDNGNSRKKIVIIAVVSAMSVIALTLLGLSIYLWKKKTGPGMTKTLYWKDHKSKMRRENMDLPTMDFSSVAKATDNFSGSNILGKGGFGLVYKGVLDNGQEIAVKRLSKNSGQGPEEFRNEVMLIAKLQHRNLVKLLSCSIQNDEKLLIYEFMSNRSLDYFIFDQTKSMLLDWTKRFQIISGIARGLLYLHQDSRLKIIHRDLKTSNVLLDDDMNPKISDFGLARIFCGDQLEANTKRVIGTHGYMPPEYVSRGSFSIKTDVFSFGVIVMEIVSRRKNREIFDPQRDLNLLGHAWRLWTEERPLELIDESLGDSVTVAEVLRCDKRHINKKLAVSLSVITVFIIVILGYAIYLRRRKLKIEVINWKNHNGETEKTDIDLPTMNLSTIAIATNNFSFCNILGEGGYGPVYKGSLPNGQHIAVKRLANGYMSPEYALHGNFSIKSDVFSFGAIILEIISGRKNRDFSDPHHHLNLLGHAWRLWSEEKALELIDESIGDSITLAEASRSIIIGLLCVQERPEDRPDMSSVVLMLNGEKGLPNPKQPGFYPHVGFSSSESRGNSTNEISMTLDAR</sequence>
<evidence type="ECO:0000313" key="2">
    <source>
        <dbReference type="Proteomes" id="UP000828941"/>
    </source>
</evidence>
<accession>A0ACB9NBB2</accession>
<organism evidence="1 2">
    <name type="scientific">Bauhinia variegata</name>
    <name type="common">Purple orchid tree</name>
    <name type="synonym">Phanera variegata</name>
    <dbReference type="NCBI Taxonomy" id="167791"/>
    <lineage>
        <taxon>Eukaryota</taxon>
        <taxon>Viridiplantae</taxon>
        <taxon>Streptophyta</taxon>
        <taxon>Embryophyta</taxon>
        <taxon>Tracheophyta</taxon>
        <taxon>Spermatophyta</taxon>
        <taxon>Magnoliopsida</taxon>
        <taxon>eudicotyledons</taxon>
        <taxon>Gunneridae</taxon>
        <taxon>Pentapetalae</taxon>
        <taxon>rosids</taxon>
        <taxon>fabids</taxon>
        <taxon>Fabales</taxon>
        <taxon>Fabaceae</taxon>
        <taxon>Cercidoideae</taxon>
        <taxon>Cercideae</taxon>
        <taxon>Bauhiniinae</taxon>
        <taxon>Bauhinia</taxon>
    </lineage>
</organism>
<dbReference type="EMBL" id="CM039432">
    <property type="protein sequence ID" value="KAI4333763.1"/>
    <property type="molecule type" value="Genomic_DNA"/>
</dbReference>
<evidence type="ECO:0000313" key="1">
    <source>
        <dbReference type="EMBL" id="KAI4333763.1"/>
    </source>
</evidence>
<name>A0ACB9NBB2_BAUVA</name>
<proteinExistence type="predicted"/>